<sequence length="71" mass="7775">MLRKGQQTGEGGWTQPLLMAVASAAIGGSFQFGYHIGCVNVPAKIIKLWMIDSHKKLFGETLTIDEISRVQ</sequence>
<dbReference type="EMBL" id="UYRX01002177">
    <property type="protein sequence ID" value="VDM92867.1"/>
    <property type="molecule type" value="Genomic_DNA"/>
</dbReference>
<accession>A0A3P7K8C4</accession>
<name>A0A3P7K8C4_LITSI</name>
<dbReference type="OrthoDB" id="4540492at2759"/>
<dbReference type="InterPro" id="IPR036259">
    <property type="entry name" value="MFS_trans_sf"/>
</dbReference>
<evidence type="ECO:0000313" key="1">
    <source>
        <dbReference type="EMBL" id="VDM92867.1"/>
    </source>
</evidence>
<dbReference type="Proteomes" id="UP000277928">
    <property type="component" value="Unassembled WGS sequence"/>
</dbReference>
<dbReference type="Gene3D" id="1.20.1250.20">
    <property type="entry name" value="MFS general substrate transporter like domains"/>
    <property type="match status" value="1"/>
</dbReference>
<keyword evidence="2" id="KW-1185">Reference proteome</keyword>
<evidence type="ECO:0008006" key="3">
    <source>
        <dbReference type="Google" id="ProtNLM"/>
    </source>
</evidence>
<protein>
    <recommendedName>
        <fullName evidence="3">Major facilitator superfamily (MFS) profile domain-containing protein</fullName>
    </recommendedName>
</protein>
<reference evidence="1 2" key="1">
    <citation type="submission" date="2018-08" db="EMBL/GenBank/DDBJ databases">
        <authorList>
            <person name="Laetsch R D."/>
            <person name="Stevens L."/>
            <person name="Kumar S."/>
            <person name="Blaxter L. M."/>
        </authorList>
    </citation>
    <scope>NUCLEOTIDE SEQUENCE [LARGE SCALE GENOMIC DNA]</scope>
</reference>
<proteinExistence type="predicted"/>
<feature type="non-terminal residue" evidence="1">
    <location>
        <position position="71"/>
    </location>
</feature>
<organism evidence="1 2">
    <name type="scientific">Litomosoides sigmodontis</name>
    <name type="common">Filarial nematode worm</name>
    <dbReference type="NCBI Taxonomy" id="42156"/>
    <lineage>
        <taxon>Eukaryota</taxon>
        <taxon>Metazoa</taxon>
        <taxon>Ecdysozoa</taxon>
        <taxon>Nematoda</taxon>
        <taxon>Chromadorea</taxon>
        <taxon>Rhabditida</taxon>
        <taxon>Spirurina</taxon>
        <taxon>Spiruromorpha</taxon>
        <taxon>Filarioidea</taxon>
        <taxon>Onchocercidae</taxon>
        <taxon>Litomosoides</taxon>
    </lineage>
</organism>
<evidence type="ECO:0000313" key="2">
    <source>
        <dbReference type="Proteomes" id="UP000277928"/>
    </source>
</evidence>
<gene>
    <name evidence="1" type="ORF">NLS_LOCUS9957</name>
</gene>
<dbReference type="STRING" id="42156.A0A3P7K8C4"/>
<dbReference type="AlphaFoldDB" id="A0A3P7K8C4"/>
<dbReference type="OMA" id="AWFQESH"/>